<feature type="compositionally biased region" description="Low complexity" evidence="1">
    <location>
        <begin position="246"/>
        <end position="257"/>
    </location>
</feature>
<reference evidence="3" key="1">
    <citation type="submission" date="2023-08" db="EMBL/GenBank/DDBJ databases">
        <authorList>
            <person name="Audoor S."/>
            <person name="Bilcke G."/>
        </authorList>
    </citation>
    <scope>NUCLEOTIDE SEQUENCE</scope>
</reference>
<dbReference type="EMBL" id="CAKOGP040002180">
    <property type="protein sequence ID" value="CAJ1964301.1"/>
    <property type="molecule type" value="Genomic_DNA"/>
</dbReference>
<keyword evidence="4" id="KW-1185">Reference proteome</keyword>
<feature type="chain" id="PRO_5042036954" description="SURF1-like protein" evidence="2">
    <location>
        <begin position="28"/>
        <end position="321"/>
    </location>
</feature>
<evidence type="ECO:0000313" key="3">
    <source>
        <dbReference type="EMBL" id="CAJ1964301.1"/>
    </source>
</evidence>
<proteinExistence type="predicted"/>
<accession>A0AAD2G5Z5</accession>
<name>A0AAD2G5Z5_9STRA</name>
<comment type="caution">
    <text evidence="3">The sequence shown here is derived from an EMBL/GenBank/DDBJ whole genome shotgun (WGS) entry which is preliminary data.</text>
</comment>
<organism evidence="3 4">
    <name type="scientific">Cylindrotheca closterium</name>
    <dbReference type="NCBI Taxonomy" id="2856"/>
    <lineage>
        <taxon>Eukaryota</taxon>
        <taxon>Sar</taxon>
        <taxon>Stramenopiles</taxon>
        <taxon>Ochrophyta</taxon>
        <taxon>Bacillariophyta</taxon>
        <taxon>Bacillariophyceae</taxon>
        <taxon>Bacillariophycidae</taxon>
        <taxon>Bacillariales</taxon>
        <taxon>Bacillariaceae</taxon>
        <taxon>Cylindrotheca</taxon>
    </lineage>
</organism>
<evidence type="ECO:0008006" key="5">
    <source>
        <dbReference type="Google" id="ProtNLM"/>
    </source>
</evidence>
<gene>
    <name evidence="3" type="ORF">CYCCA115_LOCUS20564</name>
</gene>
<keyword evidence="2" id="KW-0732">Signal</keyword>
<evidence type="ECO:0000256" key="1">
    <source>
        <dbReference type="SAM" id="MobiDB-lite"/>
    </source>
</evidence>
<feature type="region of interest" description="Disordered" evidence="1">
    <location>
        <begin position="243"/>
        <end position="262"/>
    </location>
</feature>
<dbReference type="Proteomes" id="UP001295423">
    <property type="component" value="Unassembled WGS sequence"/>
</dbReference>
<protein>
    <recommendedName>
        <fullName evidence="5">SURF1-like protein</fullName>
    </recommendedName>
</protein>
<feature type="region of interest" description="Disordered" evidence="1">
    <location>
        <begin position="30"/>
        <end position="93"/>
    </location>
</feature>
<feature type="signal peptide" evidence="2">
    <location>
        <begin position="1"/>
        <end position="27"/>
    </location>
</feature>
<sequence length="321" mass="34914">MAQSICRSHQMMSIFIGMILLVSAVESFQTAKRPSPLHKNEIGYTSRHPSRCQMSTADASTQPSSSSSQSTKASKGEEEEDTTRPVSKPKDREFDMPWSELQNFALRDNLSKYTVRIPLKVTQDSDQQEPQVFCLWRTMLREVPELAGYPIDFLQQMHRLQIAKNETLLEVTPGLLPYLEDYEFATAGGVSGAIYGVPGLEGGTRIQTSAVSNIEVTLPQGFVRTVDGSAAYEVGKPKRQEFADLSSSSSASSSSSSEAMERGGELLNSVANKAGGAMEKVDLEEGDAMLARLGASTAILLAGATAVNMLAHHLTVNVFWV</sequence>
<evidence type="ECO:0000313" key="4">
    <source>
        <dbReference type="Proteomes" id="UP001295423"/>
    </source>
</evidence>
<evidence type="ECO:0000256" key="2">
    <source>
        <dbReference type="SAM" id="SignalP"/>
    </source>
</evidence>
<dbReference type="AlphaFoldDB" id="A0AAD2G5Z5"/>
<feature type="compositionally biased region" description="Low complexity" evidence="1">
    <location>
        <begin position="55"/>
        <end position="73"/>
    </location>
</feature>